<name>A0AAE1CAP7_9PEZI</name>
<comment type="caution">
    <text evidence="1">The sequence shown here is derived from an EMBL/GenBank/DDBJ whole genome shotgun (WGS) entry which is preliminary data.</text>
</comment>
<sequence length="206" mass="21948">MGNGFTNMLVAIKTNIAFSLNCIRRNEYCLYNDAHVPEDKASSPDETDPDLVLGQSDMRLRPGSSAATPGTDVDAALVSQDSQQVSLLGLWPGDSGGMMEPSRAVVQGAGSDFDGSAPVLPLRTGAQRSLPANSWVQDPYAREYRGNGDSLYLSCHAALAATPPSVGWGFVGTGVASVSQRDEGNIDWKRLYASLEDDGLAFPERH</sequence>
<organism evidence="1 2">
    <name type="scientific">Podospora appendiculata</name>
    <dbReference type="NCBI Taxonomy" id="314037"/>
    <lineage>
        <taxon>Eukaryota</taxon>
        <taxon>Fungi</taxon>
        <taxon>Dikarya</taxon>
        <taxon>Ascomycota</taxon>
        <taxon>Pezizomycotina</taxon>
        <taxon>Sordariomycetes</taxon>
        <taxon>Sordariomycetidae</taxon>
        <taxon>Sordariales</taxon>
        <taxon>Podosporaceae</taxon>
        <taxon>Podospora</taxon>
    </lineage>
</organism>
<proteinExistence type="predicted"/>
<dbReference type="Proteomes" id="UP001270362">
    <property type="component" value="Unassembled WGS sequence"/>
</dbReference>
<dbReference type="AlphaFoldDB" id="A0AAE1CAP7"/>
<evidence type="ECO:0000313" key="1">
    <source>
        <dbReference type="EMBL" id="KAK3685728.1"/>
    </source>
</evidence>
<accession>A0AAE1CAP7</accession>
<reference evidence="1" key="2">
    <citation type="submission" date="2023-06" db="EMBL/GenBank/DDBJ databases">
        <authorList>
            <consortium name="Lawrence Berkeley National Laboratory"/>
            <person name="Haridas S."/>
            <person name="Hensen N."/>
            <person name="Bonometti L."/>
            <person name="Westerberg I."/>
            <person name="Brannstrom I.O."/>
            <person name="Guillou S."/>
            <person name="Cros-Aarteil S."/>
            <person name="Calhoun S."/>
            <person name="Kuo A."/>
            <person name="Mondo S."/>
            <person name="Pangilinan J."/>
            <person name="Riley R."/>
            <person name="Labutti K."/>
            <person name="Andreopoulos B."/>
            <person name="Lipzen A."/>
            <person name="Chen C."/>
            <person name="Yanf M."/>
            <person name="Daum C."/>
            <person name="Ng V."/>
            <person name="Clum A."/>
            <person name="Steindorff A."/>
            <person name="Ohm R."/>
            <person name="Martin F."/>
            <person name="Silar P."/>
            <person name="Natvig D."/>
            <person name="Lalanne C."/>
            <person name="Gautier V."/>
            <person name="Ament-Velasquez S.L."/>
            <person name="Kruys A."/>
            <person name="Hutchinson M.I."/>
            <person name="Powell A.J."/>
            <person name="Barry K."/>
            <person name="Miller A.N."/>
            <person name="Grigoriev I.V."/>
            <person name="Debuchy R."/>
            <person name="Gladieux P."/>
            <person name="Thoren M.H."/>
            <person name="Johannesson H."/>
        </authorList>
    </citation>
    <scope>NUCLEOTIDE SEQUENCE</scope>
    <source>
        <strain evidence="1">CBS 314.62</strain>
    </source>
</reference>
<gene>
    <name evidence="1" type="ORF">B0T22DRAFT_466373</name>
</gene>
<protein>
    <submittedName>
        <fullName evidence="1">Uncharacterized protein</fullName>
    </submittedName>
</protein>
<dbReference type="EMBL" id="JAULSO010000003">
    <property type="protein sequence ID" value="KAK3685728.1"/>
    <property type="molecule type" value="Genomic_DNA"/>
</dbReference>
<evidence type="ECO:0000313" key="2">
    <source>
        <dbReference type="Proteomes" id="UP001270362"/>
    </source>
</evidence>
<reference evidence="1" key="1">
    <citation type="journal article" date="2023" name="Mol. Phylogenet. Evol.">
        <title>Genome-scale phylogeny and comparative genomics of the fungal order Sordariales.</title>
        <authorList>
            <person name="Hensen N."/>
            <person name="Bonometti L."/>
            <person name="Westerberg I."/>
            <person name="Brannstrom I.O."/>
            <person name="Guillou S."/>
            <person name="Cros-Aarteil S."/>
            <person name="Calhoun S."/>
            <person name="Haridas S."/>
            <person name="Kuo A."/>
            <person name="Mondo S."/>
            <person name="Pangilinan J."/>
            <person name="Riley R."/>
            <person name="LaButti K."/>
            <person name="Andreopoulos B."/>
            <person name="Lipzen A."/>
            <person name="Chen C."/>
            <person name="Yan M."/>
            <person name="Daum C."/>
            <person name="Ng V."/>
            <person name="Clum A."/>
            <person name="Steindorff A."/>
            <person name="Ohm R.A."/>
            <person name="Martin F."/>
            <person name="Silar P."/>
            <person name="Natvig D.O."/>
            <person name="Lalanne C."/>
            <person name="Gautier V."/>
            <person name="Ament-Velasquez S.L."/>
            <person name="Kruys A."/>
            <person name="Hutchinson M.I."/>
            <person name="Powell A.J."/>
            <person name="Barry K."/>
            <person name="Miller A.N."/>
            <person name="Grigoriev I.V."/>
            <person name="Debuchy R."/>
            <person name="Gladieux P."/>
            <person name="Hiltunen Thoren M."/>
            <person name="Johannesson H."/>
        </authorList>
    </citation>
    <scope>NUCLEOTIDE SEQUENCE</scope>
    <source>
        <strain evidence="1">CBS 314.62</strain>
    </source>
</reference>
<keyword evidence="2" id="KW-1185">Reference proteome</keyword>